<name>A0AAV9J064_CYACA</name>
<dbReference type="PANTHER" id="PTHR42850">
    <property type="entry name" value="METALLOPHOSPHOESTERASE"/>
    <property type="match status" value="1"/>
</dbReference>
<dbReference type="InterPro" id="IPR050126">
    <property type="entry name" value="Ap4A_hydrolase"/>
</dbReference>
<keyword evidence="3" id="KW-1185">Reference proteome</keyword>
<dbReference type="Pfam" id="PF00149">
    <property type="entry name" value="Metallophos"/>
    <property type="match status" value="1"/>
</dbReference>
<dbReference type="Gene3D" id="3.60.21.10">
    <property type="match status" value="1"/>
</dbReference>
<dbReference type="GO" id="GO:0005737">
    <property type="term" value="C:cytoplasm"/>
    <property type="evidence" value="ECO:0007669"/>
    <property type="project" value="TreeGrafter"/>
</dbReference>
<dbReference type="PANTHER" id="PTHR42850:SF4">
    <property type="entry name" value="ZINC-DEPENDENT ENDOPOLYPHOSPHATASE"/>
    <property type="match status" value="1"/>
</dbReference>
<dbReference type="GO" id="GO:0016791">
    <property type="term" value="F:phosphatase activity"/>
    <property type="evidence" value="ECO:0007669"/>
    <property type="project" value="TreeGrafter"/>
</dbReference>
<feature type="domain" description="Calcineurin-like phosphoesterase" evidence="1">
    <location>
        <begin position="343"/>
        <end position="518"/>
    </location>
</feature>
<dbReference type="EMBL" id="JANCYW010000015">
    <property type="protein sequence ID" value="KAK4537977.1"/>
    <property type="molecule type" value="Genomic_DNA"/>
</dbReference>
<comment type="caution">
    <text evidence="2">The sequence shown here is derived from an EMBL/GenBank/DDBJ whole genome shotgun (WGS) entry which is preliminary data.</text>
</comment>
<evidence type="ECO:0000313" key="3">
    <source>
        <dbReference type="Proteomes" id="UP001301350"/>
    </source>
</evidence>
<dbReference type="InterPro" id="IPR004843">
    <property type="entry name" value="Calcineurin-like_PHP"/>
</dbReference>
<gene>
    <name evidence="2" type="ORF">CDCA_CDCA15G4002</name>
</gene>
<dbReference type="GO" id="GO:0000298">
    <property type="term" value="F:endopolyphosphatase activity"/>
    <property type="evidence" value="ECO:0007669"/>
    <property type="project" value="TreeGrafter"/>
</dbReference>
<dbReference type="SUPFAM" id="SSF56300">
    <property type="entry name" value="Metallo-dependent phosphatases"/>
    <property type="match status" value="1"/>
</dbReference>
<dbReference type="AlphaFoldDB" id="A0AAV9J064"/>
<dbReference type="Proteomes" id="UP001301350">
    <property type="component" value="Unassembled WGS sequence"/>
</dbReference>
<dbReference type="InterPro" id="IPR029052">
    <property type="entry name" value="Metallo-depent_PP-like"/>
</dbReference>
<protein>
    <recommendedName>
        <fullName evidence="1">Calcineurin-like phosphoesterase domain-containing protein</fullName>
    </recommendedName>
</protein>
<evidence type="ECO:0000313" key="2">
    <source>
        <dbReference type="EMBL" id="KAK4537977.1"/>
    </source>
</evidence>
<accession>A0AAV9J064</accession>
<dbReference type="GO" id="GO:0006798">
    <property type="term" value="P:polyphosphate catabolic process"/>
    <property type="evidence" value="ECO:0007669"/>
    <property type="project" value="TreeGrafter"/>
</dbReference>
<organism evidence="2 3">
    <name type="scientific">Cyanidium caldarium</name>
    <name type="common">Red alga</name>
    <dbReference type="NCBI Taxonomy" id="2771"/>
    <lineage>
        <taxon>Eukaryota</taxon>
        <taxon>Rhodophyta</taxon>
        <taxon>Bangiophyceae</taxon>
        <taxon>Cyanidiales</taxon>
        <taxon>Cyanidiaceae</taxon>
        <taxon>Cyanidium</taxon>
    </lineage>
</organism>
<proteinExistence type="predicted"/>
<reference evidence="2 3" key="1">
    <citation type="submission" date="2022-07" db="EMBL/GenBank/DDBJ databases">
        <title>Genome-wide signatures of adaptation to extreme environments.</title>
        <authorList>
            <person name="Cho C.H."/>
            <person name="Yoon H.S."/>
        </authorList>
    </citation>
    <scope>NUCLEOTIDE SEQUENCE [LARGE SCALE GENOMIC DNA]</scope>
    <source>
        <strain evidence="2 3">DBV 063 E5</strain>
    </source>
</reference>
<sequence length="567" mass="63859">MGTQRAPKSVCHYESLFVLHAPLAARTPRWQFTCRPAFHRVTSSAGRQRRRALRRRPEWRLQTDHSPGATSVPSKLLLTRTALPAPWDRSSEALRDADWAWLERHQPVVTESVSYEEVPPLDVALQQVCDCVQRPLGLADRRAEVVAEEEGRRLMRDNWQDANAIKVTFPLTEATGNLSRVDDVQRLSRRWIYPMRGQGAFTRAVHAMHPPCRYYELHLRTEPRELPLSREPRRAGVGNADSTAAISGAGMLERVRTPNGQERVVVPGGNQFRVGGSYQRWHATAKRWGLLGDDVGTAELRQNVLELPVSEAERGVPSVDGATAAGPLLTGSRYLQYLSSHPRVIVIGDVHGCLEELQDLLRVCDYRLGDVLVFLGDLVTKGPDSQGVVQMARELGACTVRGNHDYEVLRWREALNNGERPPSTPPEHCRIAQQLSNEDYQWLRLSPWYIVCEDLETLFVHAGFVPGVPLGAQNPRMMMNIRSVTEDGVPTVRYVVGQPWARHWRGPWRVVWGHDAFTGLQEYEYGLGIDTGCVYGGRLTALLLPENRLVSVPARRAYVQPRGRSME</sequence>
<evidence type="ECO:0000259" key="1">
    <source>
        <dbReference type="Pfam" id="PF00149"/>
    </source>
</evidence>